<name>E9I5Q3_DAPPU</name>
<accession>E9I5Q3</accession>
<protein>
    <submittedName>
        <fullName evidence="2">Uncharacterized protein</fullName>
    </submittedName>
</protein>
<feature type="non-terminal residue" evidence="2">
    <location>
        <position position="1"/>
    </location>
</feature>
<evidence type="ECO:0000256" key="1">
    <source>
        <dbReference type="SAM" id="MobiDB-lite"/>
    </source>
</evidence>
<dbReference type="AlphaFoldDB" id="E9I5Q3"/>
<feature type="region of interest" description="Disordered" evidence="1">
    <location>
        <begin position="114"/>
        <end position="135"/>
    </location>
</feature>
<feature type="region of interest" description="Disordered" evidence="1">
    <location>
        <begin position="1"/>
        <end position="92"/>
    </location>
</feature>
<dbReference type="OrthoDB" id="5585231at2759"/>
<keyword evidence="3" id="KW-1185">Reference proteome</keyword>
<reference evidence="2 3" key="1">
    <citation type="journal article" date="2011" name="Science">
        <title>The ecoresponsive genome of Daphnia pulex.</title>
        <authorList>
            <person name="Colbourne J.K."/>
            <person name="Pfrender M.E."/>
            <person name="Gilbert D."/>
            <person name="Thomas W.K."/>
            <person name="Tucker A."/>
            <person name="Oakley T.H."/>
            <person name="Tokishita S."/>
            <person name="Aerts A."/>
            <person name="Arnold G.J."/>
            <person name="Basu M.K."/>
            <person name="Bauer D.J."/>
            <person name="Caceres C.E."/>
            <person name="Carmel L."/>
            <person name="Casola C."/>
            <person name="Choi J.H."/>
            <person name="Detter J.C."/>
            <person name="Dong Q."/>
            <person name="Dusheyko S."/>
            <person name="Eads B.D."/>
            <person name="Frohlich T."/>
            <person name="Geiler-Samerotte K.A."/>
            <person name="Gerlach D."/>
            <person name="Hatcher P."/>
            <person name="Jogdeo S."/>
            <person name="Krijgsveld J."/>
            <person name="Kriventseva E.V."/>
            <person name="Kultz D."/>
            <person name="Laforsch C."/>
            <person name="Lindquist E."/>
            <person name="Lopez J."/>
            <person name="Manak J.R."/>
            <person name="Muller J."/>
            <person name="Pangilinan J."/>
            <person name="Patwardhan R.P."/>
            <person name="Pitluck S."/>
            <person name="Pritham E.J."/>
            <person name="Rechtsteiner A."/>
            <person name="Rho M."/>
            <person name="Rogozin I.B."/>
            <person name="Sakarya O."/>
            <person name="Salamov A."/>
            <person name="Schaack S."/>
            <person name="Shapiro H."/>
            <person name="Shiga Y."/>
            <person name="Skalitzky C."/>
            <person name="Smith Z."/>
            <person name="Souvorov A."/>
            <person name="Sung W."/>
            <person name="Tang Z."/>
            <person name="Tsuchiya D."/>
            <person name="Tu H."/>
            <person name="Vos H."/>
            <person name="Wang M."/>
            <person name="Wolf Y.I."/>
            <person name="Yamagata H."/>
            <person name="Yamada T."/>
            <person name="Ye Y."/>
            <person name="Shaw J.R."/>
            <person name="Andrews J."/>
            <person name="Crease T.J."/>
            <person name="Tang H."/>
            <person name="Lucas S.M."/>
            <person name="Robertson H.M."/>
            <person name="Bork P."/>
            <person name="Koonin E.V."/>
            <person name="Zdobnov E.M."/>
            <person name="Grigoriev I.V."/>
            <person name="Lynch M."/>
            <person name="Boore J.L."/>
        </authorList>
    </citation>
    <scope>NUCLEOTIDE SEQUENCE [LARGE SCALE GENOMIC DNA]</scope>
</reference>
<proteinExistence type="predicted"/>
<feature type="compositionally biased region" description="Low complexity" evidence="1">
    <location>
        <begin position="33"/>
        <end position="45"/>
    </location>
</feature>
<dbReference type="HOGENOM" id="CLU_1614961_0_0_1"/>
<evidence type="ECO:0000313" key="3">
    <source>
        <dbReference type="Proteomes" id="UP000000305"/>
    </source>
</evidence>
<feature type="compositionally biased region" description="Basic residues" evidence="1">
    <location>
        <begin position="10"/>
        <end position="22"/>
    </location>
</feature>
<evidence type="ECO:0000313" key="2">
    <source>
        <dbReference type="EMBL" id="EFX60677.1"/>
    </source>
</evidence>
<feature type="compositionally biased region" description="Low complexity" evidence="1">
    <location>
        <begin position="119"/>
        <end position="133"/>
    </location>
</feature>
<sequence>MGKAWLSFGRSRRVKSRNKPRRWPSTPAFLPTSSRASAAAAVTLGGSSGDLVESSSASPQAPQPLPTSLSATNGHGGSSHNLTTAKAQAAAAAAIRPQPYIQGYHLTLPSFLSNRSRHQQQQQQSGSSFNQSQPKNRQLLQLRAVFYMIKPRESEISIPLGPAPP</sequence>
<gene>
    <name evidence="2" type="ORF">DAPPUDRAFT_276167</name>
</gene>
<dbReference type="EMBL" id="GL735796">
    <property type="protein sequence ID" value="EFX60677.1"/>
    <property type="molecule type" value="Genomic_DNA"/>
</dbReference>
<organism evidence="2 3">
    <name type="scientific">Daphnia pulex</name>
    <name type="common">Water flea</name>
    <dbReference type="NCBI Taxonomy" id="6669"/>
    <lineage>
        <taxon>Eukaryota</taxon>
        <taxon>Metazoa</taxon>
        <taxon>Ecdysozoa</taxon>
        <taxon>Arthropoda</taxon>
        <taxon>Crustacea</taxon>
        <taxon>Branchiopoda</taxon>
        <taxon>Diplostraca</taxon>
        <taxon>Cladocera</taxon>
        <taxon>Anomopoda</taxon>
        <taxon>Daphniidae</taxon>
        <taxon>Daphnia</taxon>
    </lineage>
</organism>
<dbReference type="InParanoid" id="E9I5Q3"/>
<dbReference type="KEGG" id="dpx:DAPPUDRAFT_276167"/>
<feature type="compositionally biased region" description="Low complexity" evidence="1">
    <location>
        <begin position="54"/>
        <end position="70"/>
    </location>
</feature>
<dbReference type="Proteomes" id="UP000000305">
    <property type="component" value="Unassembled WGS sequence"/>
</dbReference>